<evidence type="ECO:0000256" key="4">
    <source>
        <dbReference type="ARBA" id="ARBA00038560"/>
    </source>
</evidence>
<dbReference type="InterPro" id="IPR037925">
    <property type="entry name" value="FlgE/F/G-like"/>
</dbReference>
<keyword evidence="10" id="KW-0282">Flagellum</keyword>
<dbReference type="InterPro" id="IPR053967">
    <property type="entry name" value="LlgE_F_G-like_D1"/>
</dbReference>
<evidence type="ECO:0000259" key="9">
    <source>
        <dbReference type="Pfam" id="PF22692"/>
    </source>
</evidence>
<dbReference type="AlphaFoldDB" id="A0A246JKR8"/>
<dbReference type="Proteomes" id="UP000197468">
    <property type="component" value="Unassembled WGS sequence"/>
</dbReference>
<name>A0A246JKR8_9BURK</name>
<comment type="caution">
    <text evidence="10">The sequence shown here is derived from an EMBL/GenBank/DDBJ whole genome shotgun (WGS) entry which is preliminary data.</text>
</comment>
<dbReference type="Pfam" id="PF06429">
    <property type="entry name" value="Flg_bbr_C"/>
    <property type="match status" value="1"/>
</dbReference>
<dbReference type="Pfam" id="PF00460">
    <property type="entry name" value="Flg_bb_rod"/>
    <property type="match status" value="1"/>
</dbReference>
<comment type="similarity">
    <text evidence="2 6">Belongs to the flagella basal body rod proteins family.</text>
</comment>
<dbReference type="PANTHER" id="PTHR30435:SF18">
    <property type="entry name" value="FLAGELLAR BASAL-BODY ROD PROTEIN FLGF"/>
    <property type="match status" value="1"/>
</dbReference>
<evidence type="ECO:0000256" key="3">
    <source>
        <dbReference type="ARBA" id="ARBA00023143"/>
    </source>
</evidence>
<dbReference type="SUPFAM" id="SSF117143">
    <property type="entry name" value="Flagellar hook protein flgE"/>
    <property type="match status" value="1"/>
</dbReference>
<dbReference type="EMBL" id="NIOF01000001">
    <property type="protein sequence ID" value="OWQ93130.1"/>
    <property type="molecule type" value="Genomic_DNA"/>
</dbReference>
<evidence type="ECO:0000259" key="7">
    <source>
        <dbReference type="Pfam" id="PF00460"/>
    </source>
</evidence>
<evidence type="ECO:0000256" key="5">
    <source>
        <dbReference type="ARBA" id="ARBA00040228"/>
    </source>
</evidence>
<organism evidence="10 11">
    <name type="scientific">Roseateles aquatilis</name>
    <dbReference type="NCBI Taxonomy" id="431061"/>
    <lineage>
        <taxon>Bacteria</taxon>
        <taxon>Pseudomonadati</taxon>
        <taxon>Pseudomonadota</taxon>
        <taxon>Betaproteobacteria</taxon>
        <taxon>Burkholderiales</taxon>
        <taxon>Sphaerotilaceae</taxon>
        <taxon>Roseateles</taxon>
    </lineage>
</organism>
<evidence type="ECO:0000256" key="1">
    <source>
        <dbReference type="ARBA" id="ARBA00004117"/>
    </source>
</evidence>
<comment type="subunit">
    <text evidence="4 6">The basal body constitutes a major portion of the flagellar organelle and consists of five rings (E,L,P,S, and M) mounted on a central rod. The rod consists of about 26 subunits of FlgG in the distal portion, and FlgB, FlgC and FlgF are thought to build up the proximal portion of the rod with about 6 subunits each.</text>
</comment>
<feature type="domain" description="Flagellar basal body rod protein N-terminal" evidence="7">
    <location>
        <begin position="5"/>
        <end position="35"/>
    </location>
</feature>
<proteinExistence type="inferred from homology"/>
<dbReference type="Pfam" id="PF22692">
    <property type="entry name" value="LlgE_F_G_D1"/>
    <property type="match status" value="1"/>
</dbReference>
<dbReference type="InterPro" id="IPR010930">
    <property type="entry name" value="Flg_bb/hook_C_dom"/>
</dbReference>
<keyword evidence="11" id="KW-1185">Reference proteome</keyword>
<evidence type="ECO:0000259" key="8">
    <source>
        <dbReference type="Pfam" id="PF06429"/>
    </source>
</evidence>
<evidence type="ECO:0000256" key="6">
    <source>
        <dbReference type="RuleBase" id="RU362116"/>
    </source>
</evidence>
<evidence type="ECO:0000313" key="10">
    <source>
        <dbReference type="EMBL" id="OWQ93130.1"/>
    </source>
</evidence>
<keyword evidence="10" id="KW-0969">Cilium</keyword>
<evidence type="ECO:0000256" key="2">
    <source>
        <dbReference type="ARBA" id="ARBA00009677"/>
    </source>
</evidence>
<evidence type="ECO:0000313" key="11">
    <source>
        <dbReference type="Proteomes" id="UP000197468"/>
    </source>
</evidence>
<feature type="domain" description="Flagellar basal-body/hook protein C-terminal" evidence="8">
    <location>
        <begin position="197"/>
        <end position="241"/>
    </location>
</feature>
<dbReference type="RefSeq" id="WP_088382279.1">
    <property type="nucleotide sequence ID" value="NZ_NIOF01000001.1"/>
</dbReference>
<keyword evidence="10" id="KW-0966">Cell projection</keyword>
<dbReference type="GO" id="GO:0071978">
    <property type="term" value="P:bacterial-type flagellum-dependent swarming motility"/>
    <property type="evidence" value="ECO:0007669"/>
    <property type="project" value="TreeGrafter"/>
</dbReference>
<protein>
    <recommendedName>
        <fullName evidence="5 6">Flagellar basal-body rod protein FlgF</fullName>
    </recommendedName>
</protein>
<dbReference type="NCBIfam" id="TIGR03506">
    <property type="entry name" value="FlgEFG_subfam"/>
    <property type="match status" value="1"/>
</dbReference>
<reference evidence="10 11" key="1">
    <citation type="journal article" date="2008" name="Int. J. Syst. Evol. Microbiol.">
        <title>Description of Roseateles aquatilis sp. nov. and Roseateles terrae sp. nov., in the class Betaproteobacteria, and emended description of the genus Roseateles.</title>
        <authorList>
            <person name="Gomila M."/>
            <person name="Bowien B."/>
            <person name="Falsen E."/>
            <person name="Moore E.R."/>
            <person name="Lalucat J."/>
        </authorList>
    </citation>
    <scope>NUCLEOTIDE SEQUENCE [LARGE SCALE GENOMIC DNA]</scope>
    <source>
        <strain evidence="10 11">CCUG 48205</strain>
    </source>
</reference>
<dbReference type="InterPro" id="IPR001444">
    <property type="entry name" value="Flag_bb_rod_N"/>
</dbReference>
<comment type="subcellular location">
    <subcellularLocation>
        <location evidence="1 6">Bacterial flagellum basal body</location>
    </subcellularLocation>
</comment>
<dbReference type="GO" id="GO:0030694">
    <property type="term" value="C:bacterial-type flagellum basal body, rod"/>
    <property type="evidence" value="ECO:0007669"/>
    <property type="project" value="UniProtKB-UniRule"/>
</dbReference>
<feature type="domain" description="Flagellar hook protein FlgE/F/G-like D1" evidence="9">
    <location>
        <begin position="81"/>
        <end position="146"/>
    </location>
</feature>
<dbReference type="OrthoDB" id="9804559at2"/>
<gene>
    <name evidence="10" type="ORF">CDN99_01100</name>
</gene>
<dbReference type="InterPro" id="IPR020013">
    <property type="entry name" value="Flagellar_FlgE/F/G"/>
</dbReference>
<dbReference type="PANTHER" id="PTHR30435">
    <property type="entry name" value="FLAGELLAR PROTEIN"/>
    <property type="match status" value="1"/>
</dbReference>
<accession>A0A246JKR8</accession>
<dbReference type="NCBIfam" id="NF009280">
    <property type="entry name" value="PRK12640.1"/>
    <property type="match status" value="1"/>
</dbReference>
<keyword evidence="3 6" id="KW-0975">Bacterial flagellum</keyword>
<sequence>MDALIYTVMSGAERIQRAQAVHANNLANLETAGFRANLEQASAAQVKGFGYDARHLSQARSDVISARAGSQRDTGRDLDLAIQGDGLFAVAQDGPDGAEAYTRGGNFTVDAQGQLRLGRHAVLGAGGPIVLPPHDKLEVLADGTVSILTAGQTELQPVDRLKLVRPDFAQLTKNEAGLLVTRDGGTPAPDPAVKVASGKLEASNVSAVEEMVATMNLARDFELQMRFYKAADSMAETGNRLVRE</sequence>